<feature type="transmembrane region" description="Helical" evidence="1">
    <location>
        <begin position="43"/>
        <end position="62"/>
    </location>
</feature>
<name>A0ABS6JUY2_9BACI</name>
<evidence type="ECO:0000313" key="4">
    <source>
        <dbReference type="Proteomes" id="UP000790580"/>
    </source>
</evidence>
<feature type="domain" description="VWFA" evidence="2">
    <location>
        <begin position="241"/>
        <end position="405"/>
    </location>
</feature>
<keyword evidence="1" id="KW-1133">Transmembrane helix</keyword>
<organism evidence="3 4">
    <name type="scientific">Evansella alkalicola</name>
    <dbReference type="NCBI Taxonomy" id="745819"/>
    <lineage>
        <taxon>Bacteria</taxon>
        <taxon>Bacillati</taxon>
        <taxon>Bacillota</taxon>
        <taxon>Bacilli</taxon>
        <taxon>Bacillales</taxon>
        <taxon>Bacillaceae</taxon>
        <taxon>Evansella</taxon>
    </lineage>
</organism>
<evidence type="ECO:0000259" key="2">
    <source>
        <dbReference type="SMART" id="SM00327"/>
    </source>
</evidence>
<dbReference type="InterPro" id="IPR036465">
    <property type="entry name" value="vWFA_dom_sf"/>
</dbReference>
<dbReference type="PANTHER" id="PTHR33608">
    <property type="entry name" value="BLL2464 PROTEIN"/>
    <property type="match status" value="1"/>
</dbReference>
<dbReference type="Gene3D" id="3.40.50.410">
    <property type="entry name" value="von Willebrand factor, type A domain"/>
    <property type="match status" value="1"/>
</dbReference>
<keyword evidence="1" id="KW-0812">Transmembrane</keyword>
<keyword evidence="4" id="KW-1185">Reference proteome</keyword>
<gene>
    <name evidence="3" type="ORF">KS407_13115</name>
</gene>
<evidence type="ECO:0000313" key="3">
    <source>
        <dbReference type="EMBL" id="MBU9722372.1"/>
    </source>
</evidence>
<dbReference type="InterPro" id="IPR002881">
    <property type="entry name" value="DUF58"/>
</dbReference>
<dbReference type="Pfam" id="PF01882">
    <property type="entry name" value="DUF58"/>
    <property type="match status" value="1"/>
</dbReference>
<accession>A0ABS6JUY2</accession>
<comment type="caution">
    <text evidence="3">The sequence shown here is derived from an EMBL/GenBank/DDBJ whole genome shotgun (WGS) entry which is preliminary data.</text>
</comment>
<feature type="transmembrane region" description="Helical" evidence="1">
    <location>
        <begin position="20"/>
        <end position="37"/>
    </location>
</feature>
<protein>
    <submittedName>
        <fullName evidence="3">DUF58 domain-containing protein</fullName>
    </submittedName>
</protein>
<keyword evidence="1" id="KW-0472">Membrane</keyword>
<sequence length="447" mass="51576">MSWWERFLFRDRGIIPTKKLVLFMLAFSGFLFITAFLGVSWTFIFIINVVVFLVSLIDLAYIPKRKDLHVERIIPSELERGLAYDVKVVVKNDSDHSMNYRFIDGIPQSFMRPFPFIGAAKAMSQEEATYETKAPVRGKYEINKLYFRYSSGFGLWEKQTSFHLEETVKVIPDLSSVKDYLKNAQQYLLHEGVKIRKQNSGVGEFAKVRNYVVGDDPRKINWRQTAKLQEVMTNEYEPERGKYITILVDCGRMMGAELKESNRLEKALEAALTVTAAALKNGDYVSVVAFSKEVKVYVPPAKGMDHLQTILQAIYHLQVDPVESNYGAVLNYLQSVQNKRSLLLLFSDIQTFLYEDSTLAYLQRLRKRHMFLMIGIEDEMLREKVKSAPDEVRSAMVKSIAQQQLLFIMREKNRWQKQGLHMLEAKGEKLASTAVSHYIDTMNRGLL</sequence>
<dbReference type="PANTHER" id="PTHR33608:SF3">
    <property type="entry name" value="SLR2013 PROTEIN"/>
    <property type="match status" value="1"/>
</dbReference>
<evidence type="ECO:0000256" key="1">
    <source>
        <dbReference type="SAM" id="Phobius"/>
    </source>
</evidence>
<proteinExistence type="predicted"/>
<dbReference type="Proteomes" id="UP000790580">
    <property type="component" value="Unassembled WGS sequence"/>
</dbReference>
<dbReference type="InterPro" id="IPR002035">
    <property type="entry name" value="VWF_A"/>
</dbReference>
<dbReference type="EMBL" id="JAHQCR010000051">
    <property type="protein sequence ID" value="MBU9722372.1"/>
    <property type="molecule type" value="Genomic_DNA"/>
</dbReference>
<dbReference type="SUPFAM" id="SSF53300">
    <property type="entry name" value="vWA-like"/>
    <property type="match status" value="1"/>
</dbReference>
<dbReference type="SMART" id="SM00327">
    <property type="entry name" value="VWA"/>
    <property type="match status" value="1"/>
</dbReference>
<reference evidence="3 4" key="1">
    <citation type="submission" date="2021-06" db="EMBL/GenBank/DDBJ databases">
        <title>Bacillus sp. RD4P76, an endophyte from a halophyte.</title>
        <authorList>
            <person name="Sun J.-Q."/>
        </authorList>
    </citation>
    <scope>NUCLEOTIDE SEQUENCE [LARGE SCALE GENOMIC DNA]</scope>
    <source>
        <strain evidence="3 4">JCM 17098</strain>
    </source>
</reference>